<dbReference type="PANTHER" id="PTHR23355:SF37">
    <property type="entry name" value="EXORIBONUCLEASE 2"/>
    <property type="match status" value="1"/>
</dbReference>
<dbReference type="Pfam" id="PF00773">
    <property type="entry name" value="RNB"/>
    <property type="match status" value="1"/>
</dbReference>
<comment type="caution">
    <text evidence="9">The sequence shown here is derived from an EMBL/GenBank/DDBJ whole genome shotgun (WGS) entry which is preliminary data.</text>
</comment>
<keyword evidence="7" id="KW-0694">RNA-binding</keyword>
<feature type="domain" description="S1 motif" evidence="8">
    <location>
        <begin position="416"/>
        <end position="496"/>
    </location>
</feature>
<dbReference type="PANTHER" id="PTHR23355">
    <property type="entry name" value="RIBONUCLEASE"/>
    <property type="match status" value="1"/>
</dbReference>
<dbReference type="InterPro" id="IPR050180">
    <property type="entry name" value="RNR_Ribonuclease"/>
</dbReference>
<keyword evidence="4" id="KW-0540">Nuclease</keyword>
<evidence type="ECO:0000256" key="4">
    <source>
        <dbReference type="ARBA" id="ARBA00022722"/>
    </source>
</evidence>
<evidence type="ECO:0000256" key="1">
    <source>
        <dbReference type="ARBA" id="ARBA00001849"/>
    </source>
</evidence>
<sequence length="496" mass="53976">MSAQGGQNDDVAELADEYGIDIGPPPSPAIAEAQRAIAAADDAKGRVDLRQLPLVTIDGADAKDFDDAVHCRREGGVFQLTVAVADAASYVVAGSALDDDARARATSVYFPGRVLPMLPPELSEDRCSLRPKEERRALACEMAIDGAGKVVKFRFRECLIRSAARLTYPEAEEMLARPPGKDAVEASLADLAALARILLERRERDGAFVLATPPAEAALDEDAAPAVPERLFAEKLIEECMLAANRCAAGFLRTRGQQFLYRVHGRPQEEKAARLRDVLAGAGLKCGARDPARLVIEAAAAISGIEDAQLRRVLVQNLLQALGRASYTPDNEGHFGLGFDEYAHFTSPIRRYPDLTVHRAIKEALRQERRPAASAKRLAELRELGAHCSMKEMHAERAVLDYIARQLGRRLRSQLGMRAEGVVSGMSKGGMFVVFGGQHEGMLRFADMDDYYVLNQHRTRARGRRSGRAFAVGMPVPVQVAAVDEATGRCRLALAD</sequence>
<dbReference type="SUPFAM" id="SSF50249">
    <property type="entry name" value="Nucleic acid-binding proteins"/>
    <property type="match status" value="2"/>
</dbReference>
<evidence type="ECO:0000256" key="5">
    <source>
        <dbReference type="ARBA" id="ARBA00022801"/>
    </source>
</evidence>
<evidence type="ECO:0000313" key="10">
    <source>
        <dbReference type="Proteomes" id="UP000604381"/>
    </source>
</evidence>
<evidence type="ECO:0000256" key="3">
    <source>
        <dbReference type="ARBA" id="ARBA00022490"/>
    </source>
</evidence>
<dbReference type="SMART" id="SM00955">
    <property type="entry name" value="RNB"/>
    <property type="match status" value="1"/>
</dbReference>
<reference evidence="9" key="1">
    <citation type="submission" date="2020-10" db="EMBL/GenBank/DDBJ databases">
        <title>An improved Amphimedon queenslandica hologenome assembly reveals how three proteobacterial symbionts can extend the metabolic phenotypic of their marine sponge host.</title>
        <authorList>
            <person name="Degnan B."/>
            <person name="Degnan S."/>
            <person name="Xiang X."/>
        </authorList>
    </citation>
    <scope>NUCLEOTIDE SEQUENCE</scope>
    <source>
        <strain evidence="9">AqS2</strain>
    </source>
</reference>
<dbReference type="InterPro" id="IPR003029">
    <property type="entry name" value="S1_domain"/>
</dbReference>
<keyword evidence="3" id="KW-0963">Cytoplasm</keyword>
<dbReference type="Gene3D" id="2.40.50.140">
    <property type="entry name" value="Nucleic acid-binding proteins"/>
    <property type="match status" value="1"/>
</dbReference>
<dbReference type="GO" id="GO:0008859">
    <property type="term" value="F:exoribonuclease II activity"/>
    <property type="evidence" value="ECO:0007669"/>
    <property type="project" value="UniProtKB-EC"/>
</dbReference>
<gene>
    <name evidence="9" type="ORF">ISN26_07395</name>
</gene>
<evidence type="ECO:0000256" key="2">
    <source>
        <dbReference type="ARBA" id="ARBA00012163"/>
    </source>
</evidence>
<name>A0A930UDG7_9GAMM</name>
<keyword evidence="6" id="KW-0269">Exonuclease</keyword>
<dbReference type="NCBIfam" id="TIGR00358">
    <property type="entry name" value="3_prime_RNase"/>
    <property type="match status" value="1"/>
</dbReference>
<dbReference type="Proteomes" id="UP000604381">
    <property type="component" value="Unassembled WGS sequence"/>
</dbReference>
<dbReference type="PROSITE" id="PS50126">
    <property type="entry name" value="S1"/>
    <property type="match status" value="1"/>
</dbReference>
<accession>A0A930UDG7</accession>
<organism evidence="9 10">
    <name type="scientific">Candidatus Amphirhobacter heronislandensis</name>
    <dbReference type="NCBI Taxonomy" id="1732024"/>
    <lineage>
        <taxon>Bacteria</taxon>
        <taxon>Pseudomonadati</taxon>
        <taxon>Pseudomonadota</taxon>
        <taxon>Gammaproteobacteria</taxon>
        <taxon>Candidatus Tethybacterales</taxon>
        <taxon>Candidatus Tethybacteraceae</taxon>
        <taxon>Candidatus Amphirhobacter</taxon>
    </lineage>
</organism>
<proteinExistence type="predicted"/>
<dbReference type="Pfam" id="PF00575">
    <property type="entry name" value="S1"/>
    <property type="match status" value="1"/>
</dbReference>
<dbReference type="CDD" id="cd00164">
    <property type="entry name" value="S1_like"/>
    <property type="match status" value="1"/>
</dbReference>
<evidence type="ECO:0000256" key="6">
    <source>
        <dbReference type="ARBA" id="ARBA00022839"/>
    </source>
</evidence>
<evidence type="ECO:0000256" key="7">
    <source>
        <dbReference type="ARBA" id="ARBA00022884"/>
    </source>
</evidence>
<dbReference type="GO" id="GO:0005829">
    <property type="term" value="C:cytosol"/>
    <property type="evidence" value="ECO:0007669"/>
    <property type="project" value="TreeGrafter"/>
</dbReference>
<dbReference type="InterPro" id="IPR004476">
    <property type="entry name" value="RNase_II/RNase_R"/>
</dbReference>
<keyword evidence="10" id="KW-1185">Reference proteome</keyword>
<dbReference type="InterPro" id="IPR012340">
    <property type="entry name" value="NA-bd_OB-fold"/>
</dbReference>
<dbReference type="EMBL" id="JADHEI010000053">
    <property type="protein sequence ID" value="MBF2735875.1"/>
    <property type="molecule type" value="Genomic_DNA"/>
</dbReference>
<dbReference type="InterPro" id="IPR022966">
    <property type="entry name" value="RNase_II/R_CS"/>
</dbReference>
<dbReference type="AlphaFoldDB" id="A0A930UDG7"/>
<dbReference type="GO" id="GO:0003723">
    <property type="term" value="F:RNA binding"/>
    <property type="evidence" value="ECO:0007669"/>
    <property type="project" value="UniProtKB-KW"/>
</dbReference>
<dbReference type="EC" id="3.1.13.1" evidence="2"/>
<dbReference type="SMART" id="SM00316">
    <property type="entry name" value="S1"/>
    <property type="match status" value="1"/>
</dbReference>
<protein>
    <recommendedName>
        <fullName evidence="2">exoribonuclease II</fullName>
        <ecNumber evidence="2">3.1.13.1</ecNumber>
    </recommendedName>
</protein>
<dbReference type="GO" id="GO:0006402">
    <property type="term" value="P:mRNA catabolic process"/>
    <property type="evidence" value="ECO:0007669"/>
    <property type="project" value="TreeGrafter"/>
</dbReference>
<dbReference type="PROSITE" id="PS01175">
    <property type="entry name" value="RIBONUCLEASE_II"/>
    <property type="match status" value="1"/>
</dbReference>
<evidence type="ECO:0000259" key="8">
    <source>
        <dbReference type="PROSITE" id="PS50126"/>
    </source>
</evidence>
<keyword evidence="5" id="KW-0378">Hydrolase</keyword>
<evidence type="ECO:0000313" key="9">
    <source>
        <dbReference type="EMBL" id="MBF2735875.1"/>
    </source>
</evidence>
<dbReference type="InterPro" id="IPR001900">
    <property type="entry name" value="RNase_II/R"/>
</dbReference>
<comment type="catalytic activity">
    <reaction evidence="1">
        <text>Exonucleolytic cleavage in the 3'- to 5'-direction to yield nucleoside 5'-phosphates.</text>
        <dbReference type="EC" id="3.1.13.1"/>
    </reaction>
</comment>